<keyword evidence="2" id="KW-1185">Reference proteome</keyword>
<sequence>MKATSPTLALYPPGRGGGMVEYQLNQTRSISLLVRDKSVQLYIDRRLVSTGPGLDEELKNLEFRGGDSWSKGKVEFRDISVLRTDNNLAPADGQTEEADDRSAFLTPPGKDIDAALQLAEKDKKRVLVFVLDPLQQHSHHLKATMSSPETQKLIDANLVVVFVSDPEEKHIAGQVSDVSPAHPAWVLLKPDGTVAEKGDAAMGANRGLKWIQKLVAPQ</sequence>
<reference evidence="1 2" key="1">
    <citation type="journal article" date="2011" name="J. Bacteriol.">
        <title>Genome sequence of Chthoniobacter flavus Ellin428, an aerobic heterotrophic soil bacterium.</title>
        <authorList>
            <person name="Kant R."/>
            <person name="van Passel M.W."/>
            <person name="Palva A."/>
            <person name="Lucas S."/>
            <person name="Lapidus A."/>
            <person name="Glavina Del Rio T."/>
            <person name="Dalin E."/>
            <person name="Tice H."/>
            <person name="Bruce D."/>
            <person name="Goodwin L."/>
            <person name="Pitluck S."/>
            <person name="Larimer F.W."/>
            <person name="Land M.L."/>
            <person name="Hauser L."/>
            <person name="Sangwan P."/>
            <person name="de Vos W.M."/>
            <person name="Janssen P.H."/>
            <person name="Smidt H."/>
        </authorList>
    </citation>
    <scope>NUCLEOTIDE SEQUENCE [LARGE SCALE GENOMIC DNA]</scope>
    <source>
        <strain evidence="1 2">Ellin428</strain>
    </source>
</reference>
<evidence type="ECO:0000313" key="2">
    <source>
        <dbReference type="Proteomes" id="UP000005824"/>
    </source>
</evidence>
<protein>
    <recommendedName>
        <fullName evidence="3">Thioredoxin domain-containing protein</fullName>
    </recommendedName>
</protein>
<organism evidence="1 2">
    <name type="scientific">Chthoniobacter flavus Ellin428</name>
    <dbReference type="NCBI Taxonomy" id="497964"/>
    <lineage>
        <taxon>Bacteria</taxon>
        <taxon>Pseudomonadati</taxon>
        <taxon>Verrucomicrobiota</taxon>
        <taxon>Spartobacteria</taxon>
        <taxon>Chthoniobacterales</taxon>
        <taxon>Chthoniobacteraceae</taxon>
        <taxon>Chthoniobacter</taxon>
    </lineage>
</organism>
<accession>B4D4T0</accession>
<proteinExistence type="predicted"/>
<evidence type="ECO:0000313" key="1">
    <source>
        <dbReference type="EMBL" id="EDY18533.1"/>
    </source>
</evidence>
<dbReference type="Gene3D" id="3.40.30.10">
    <property type="entry name" value="Glutaredoxin"/>
    <property type="match status" value="1"/>
</dbReference>
<dbReference type="InterPro" id="IPR036249">
    <property type="entry name" value="Thioredoxin-like_sf"/>
</dbReference>
<gene>
    <name evidence="1" type="ORF">CfE428DRAFT_3918</name>
</gene>
<name>B4D4T0_9BACT</name>
<comment type="caution">
    <text evidence="1">The sequence shown here is derived from an EMBL/GenBank/DDBJ whole genome shotgun (WGS) entry which is preliminary data.</text>
</comment>
<dbReference type="Proteomes" id="UP000005824">
    <property type="component" value="Unassembled WGS sequence"/>
</dbReference>
<dbReference type="RefSeq" id="WP_006981243.1">
    <property type="nucleotide sequence ID" value="NZ_ABVL01000012.1"/>
</dbReference>
<dbReference type="STRING" id="497964.CfE428DRAFT_3918"/>
<dbReference type="EMBL" id="ABVL01000012">
    <property type="protein sequence ID" value="EDY18533.1"/>
    <property type="molecule type" value="Genomic_DNA"/>
</dbReference>
<dbReference type="SUPFAM" id="SSF52833">
    <property type="entry name" value="Thioredoxin-like"/>
    <property type="match status" value="1"/>
</dbReference>
<dbReference type="InParanoid" id="B4D4T0"/>
<evidence type="ECO:0008006" key="3">
    <source>
        <dbReference type="Google" id="ProtNLM"/>
    </source>
</evidence>
<dbReference type="AlphaFoldDB" id="B4D4T0"/>